<proteinExistence type="predicted"/>
<dbReference type="EMBL" id="AP022569">
    <property type="protein sequence ID" value="BBX48378.1"/>
    <property type="molecule type" value="Genomic_DNA"/>
</dbReference>
<evidence type="ECO:0008006" key="3">
    <source>
        <dbReference type="Google" id="ProtNLM"/>
    </source>
</evidence>
<dbReference type="Proteomes" id="UP000465866">
    <property type="component" value="Chromosome"/>
</dbReference>
<organism evidence="1 2">
    <name type="scientific">Mycobacterium cookii</name>
    <dbReference type="NCBI Taxonomy" id="1775"/>
    <lineage>
        <taxon>Bacteria</taxon>
        <taxon>Bacillati</taxon>
        <taxon>Actinomycetota</taxon>
        <taxon>Actinomycetes</taxon>
        <taxon>Mycobacteriales</taxon>
        <taxon>Mycobacteriaceae</taxon>
        <taxon>Mycobacterium</taxon>
    </lineage>
</organism>
<name>A0A7I7L3P8_9MYCO</name>
<protein>
    <recommendedName>
        <fullName evidence="3">Adenylate/guanylate cyclase domain-containing protein</fullName>
    </recommendedName>
</protein>
<dbReference type="Gene3D" id="3.30.70.1230">
    <property type="entry name" value="Nucleotide cyclase"/>
    <property type="match status" value="1"/>
</dbReference>
<sequence length="61" mass="6626">MDGGELSPPSGVITFLFTDIEGSTRRWEADAVAMRAALAVHDQALRDAVEGQAGWLFQAHR</sequence>
<keyword evidence="2" id="KW-1185">Reference proteome</keyword>
<reference evidence="1 2" key="1">
    <citation type="journal article" date="2019" name="Emerg. Microbes Infect.">
        <title>Comprehensive subspecies identification of 175 nontuberculous mycobacteria species based on 7547 genomic profiles.</title>
        <authorList>
            <person name="Matsumoto Y."/>
            <person name="Kinjo T."/>
            <person name="Motooka D."/>
            <person name="Nabeya D."/>
            <person name="Jung N."/>
            <person name="Uechi K."/>
            <person name="Horii T."/>
            <person name="Iida T."/>
            <person name="Fujita J."/>
            <person name="Nakamura S."/>
        </authorList>
    </citation>
    <scope>NUCLEOTIDE SEQUENCE [LARGE SCALE GENOMIC DNA]</scope>
    <source>
        <strain evidence="1 2">JCM 12404</strain>
    </source>
</reference>
<dbReference type="KEGG" id="mcoo:MCOO_43930"/>
<evidence type="ECO:0000313" key="1">
    <source>
        <dbReference type="EMBL" id="BBX48378.1"/>
    </source>
</evidence>
<evidence type="ECO:0000313" key="2">
    <source>
        <dbReference type="Proteomes" id="UP000465866"/>
    </source>
</evidence>
<dbReference type="InterPro" id="IPR029787">
    <property type="entry name" value="Nucleotide_cyclase"/>
</dbReference>
<gene>
    <name evidence="1" type="ORF">MCOO_43930</name>
</gene>
<dbReference type="SUPFAM" id="SSF55073">
    <property type="entry name" value="Nucleotide cyclase"/>
    <property type="match status" value="1"/>
</dbReference>
<dbReference type="AlphaFoldDB" id="A0A7I7L3P8"/>
<accession>A0A7I7L3P8</accession>